<gene>
    <name evidence="2" type="ORF">GCM10025867_23470</name>
</gene>
<evidence type="ECO:0000256" key="1">
    <source>
        <dbReference type="SAM" id="Phobius"/>
    </source>
</evidence>
<keyword evidence="1" id="KW-0472">Membrane</keyword>
<evidence type="ECO:0000313" key="3">
    <source>
        <dbReference type="Proteomes" id="UP001321486"/>
    </source>
</evidence>
<keyword evidence="1" id="KW-1133">Transmembrane helix</keyword>
<accession>A0ABM8GNT8</accession>
<proteinExistence type="predicted"/>
<dbReference type="EMBL" id="AP027732">
    <property type="protein sequence ID" value="BDZ50106.1"/>
    <property type="molecule type" value="Genomic_DNA"/>
</dbReference>
<keyword evidence="3" id="KW-1185">Reference proteome</keyword>
<sequence>MFQITAPMSPAKIIVGVISTPPGPSRMMPPEIVFATSVDRNAPTRLRSAATVTATLGLIAPVAIGVAIALAVS</sequence>
<protein>
    <recommendedName>
        <fullName evidence="4">GntP family permease</fullName>
    </recommendedName>
</protein>
<name>A0ABM8GNT8_9MICO</name>
<evidence type="ECO:0008006" key="4">
    <source>
        <dbReference type="Google" id="ProtNLM"/>
    </source>
</evidence>
<keyword evidence="1" id="KW-0812">Transmembrane</keyword>
<dbReference type="Proteomes" id="UP001321486">
    <property type="component" value="Chromosome"/>
</dbReference>
<evidence type="ECO:0000313" key="2">
    <source>
        <dbReference type="EMBL" id="BDZ50106.1"/>
    </source>
</evidence>
<feature type="transmembrane region" description="Helical" evidence="1">
    <location>
        <begin position="49"/>
        <end position="72"/>
    </location>
</feature>
<reference evidence="3" key="1">
    <citation type="journal article" date="2019" name="Int. J. Syst. Evol. Microbiol.">
        <title>The Global Catalogue of Microorganisms (GCM) 10K type strain sequencing project: providing services to taxonomists for standard genome sequencing and annotation.</title>
        <authorList>
            <consortium name="The Broad Institute Genomics Platform"/>
            <consortium name="The Broad Institute Genome Sequencing Center for Infectious Disease"/>
            <person name="Wu L."/>
            <person name="Ma J."/>
        </authorList>
    </citation>
    <scope>NUCLEOTIDE SEQUENCE [LARGE SCALE GENOMIC DNA]</scope>
    <source>
        <strain evidence="3">NBRC 108728</strain>
    </source>
</reference>
<organism evidence="2 3">
    <name type="scientific">Frondihabitans sucicola</name>
    <dbReference type="NCBI Taxonomy" id="1268041"/>
    <lineage>
        <taxon>Bacteria</taxon>
        <taxon>Bacillati</taxon>
        <taxon>Actinomycetota</taxon>
        <taxon>Actinomycetes</taxon>
        <taxon>Micrococcales</taxon>
        <taxon>Microbacteriaceae</taxon>
        <taxon>Frondihabitans</taxon>
    </lineage>
</organism>